<dbReference type="KEGG" id="hac:Hac_0709"/>
<reference evidence="2 3" key="1">
    <citation type="journal article" date="2006" name="PLoS Genet.">
        <title>Who ate whom? Adaptive Helicobacter genomic changes that accompanied a host jump from early humans to large felines.</title>
        <authorList>
            <person name="Eppinger M."/>
            <person name="Baar C."/>
            <person name="Linz B."/>
            <person name="Raddatz G."/>
            <person name="Lanz C."/>
            <person name="Keller H."/>
            <person name="Morelli G."/>
            <person name="Gressmann H."/>
            <person name="Achtman M."/>
            <person name="Schuster S.C."/>
        </authorList>
    </citation>
    <scope>NUCLEOTIDE SEQUENCE [LARGE SCALE GENOMIC DNA]</scope>
    <source>
        <strain evidence="2 3">Sheeba</strain>
    </source>
</reference>
<dbReference type="AlphaFoldDB" id="Q17XW5"/>
<organism evidence="2 3">
    <name type="scientific">Helicobacter acinonychis (strain Sheeba)</name>
    <dbReference type="NCBI Taxonomy" id="382638"/>
    <lineage>
        <taxon>Bacteria</taxon>
        <taxon>Pseudomonadati</taxon>
        <taxon>Campylobacterota</taxon>
        <taxon>Epsilonproteobacteria</taxon>
        <taxon>Campylobacterales</taxon>
        <taxon>Helicobacteraceae</taxon>
        <taxon>Helicobacter</taxon>
    </lineage>
</organism>
<name>Q17XW5_HELAH</name>
<evidence type="ECO:0000313" key="3">
    <source>
        <dbReference type="Proteomes" id="UP000000775"/>
    </source>
</evidence>
<dbReference type="EMBL" id="AM260522">
    <property type="protein sequence ID" value="CAJ99511.1"/>
    <property type="molecule type" value="Genomic_DNA"/>
</dbReference>
<sequence>MLFGCCCAIFYEISSLFFKIFCVLIFYFAYIFLSVLKKFSIFQKNFSKIFCIF</sequence>
<keyword evidence="1" id="KW-0812">Transmembrane</keyword>
<feature type="transmembrane region" description="Helical" evidence="1">
    <location>
        <begin position="16"/>
        <end position="36"/>
    </location>
</feature>
<keyword evidence="1" id="KW-1133">Transmembrane helix</keyword>
<protein>
    <submittedName>
        <fullName evidence="2">Uncharacterized protein</fullName>
    </submittedName>
</protein>
<dbReference type="STRING" id="382638.Hac_0709"/>
<keyword evidence="1" id="KW-0472">Membrane</keyword>
<dbReference type="Proteomes" id="UP000000775">
    <property type="component" value="Chromosome"/>
</dbReference>
<keyword evidence="3" id="KW-1185">Reference proteome</keyword>
<dbReference type="HOGENOM" id="CLU_3062175_0_0_7"/>
<accession>Q17XW5</accession>
<evidence type="ECO:0000313" key="2">
    <source>
        <dbReference type="EMBL" id="CAJ99511.1"/>
    </source>
</evidence>
<evidence type="ECO:0000256" key="1">
    <source>
        <dbReference type="SAM" id="Phobius"/>
    </source>
</evidence>
<proteinExistence type="predicted"/>
<gene>
    <name evidence="2" type="ordered locus">Hac_0709</name>
</gene>